<evidence type="ECO:0000256" key="2">
    <source>
        <dbReference type="SAM" id="Phobius"/>
    </source>
</evidence>
<dbReference type="EMBL" id="QGKX02001621">
    <property type="protein sequence ID" value="KAF3500724.1"/>
    <property type="molecule type" value="Genomic_DNA"/>
</dbReference>
<dbReference type="AlphaFoldDB" id="A0A8S9N6X6"/>
<keyword evidence="2" id="KW-0472">Membrane</keyword>
<reference evidence="3" key="1">
    <citation type="submission" date="2019-12" db="EMBL/GenBank/DDBJ databases">
        <title>Genome sequencing and annotation of Brassica cretica.</title>
        <authorList>
            <person name="Studholme D.J."/>
            <person name="Sarris P."/>
        </authorList>
    </citation>
    <scope>NUCLEOTIDE SEQUENCE</scope>
    <source>
        <strain evidence="3">PFS-109/04</strain>
        <tissue evidence="3">Leaf</tissue>
    </source>
</reference>
<evidence type="ECO:0000313" key="3">
    <source>
        <dbReference type="EMBL" id="KAF3500724.1"/>
    </source>
</evidence>
<proteinExistence type="predicted"/>
<comment type="caution">
    <text evidence="3">The sequence shown here is derived from an EMBL/GenBank/DDBJ whole genome shotgun (WGS) entry which is preliminary data.</text>
</comment>
<organism evidence="3 4">
    <name type="scientific">Brassica cretica</name>
    <name type="common">Mustard</name>
    <dbReference type="NCBI Taxonomy" id="69181"/>
    <lineage>
        <taxon>Eukaryota</taxon>
        <taxon>Viridiplantae</taxon>
        <taxon>Streptophyta</taxon>
        <taxon>Embryophyta</taxon>
        <taxon>Tracheophyta</taxon>
        <taxon>Spermatophyta</taxon>
        <taxon>Magnoliopsida</taxon>
        <taxon>eudicotyledons</taxon>
        <taxon>Gunneridae</taxon>
        <taxon>Pentapetalae</taxon>
        <taxon>rosids</taxon>
        <taxon>malvids</taxon>
        <taxon>Brassicales</taxon>
        <taxon>Brassicaceae</taxon>
        <taxon>Brassiceae</taxon>
        <taxon>Brassica</taxon>
    </lineage>
</organism>
<feature type="transmembrane region" description="Helical" evidence="2">
    <location>
        <begin position="35"/>
        <end position="54"/>
    </location>
</feature>
<feature type="compositionally biased region" description="Basic and acidic residues" evidence="1">
    <location>
        <begin position="125"/>
        <end position="164"/>
    </location>
</feature>
<protein>
    <submittedName>
        <fullName evidence="3">Uncharacterized protein</fullName>
    </submittedName>
</protein>
<feature type="region of interest" description="Disordered" evidence="1">
    <location>
        <begin position="121"/>
        <end position="218"/>
    </location>
</feature>
<evidence type="ECO:0000256" key="1">
    <source>
        <dbReference type="SAM" id="MobiDB-lite"/>
    </source>
</evidence>
<gene>
    <name evidence="3" type="ORF">F2Q69_00039567</name>
</gene>
<name>A0A8S9N6X6_BRACR</name>
<keyword evidence="2" id="KW-0812">Transmembrane</keyword>
<sequence>MDSEIEIDSINNKGYDFIGENLWSREMKNWDQYKGTMGFTVGGIILSGIFSIIYSKIQGIPVAAPTFESIGDAIGRTWTSKEESSTTTRKLVSLRYEKLFGYCEVCSRRCHREEKCPLGMKNIKKSPEQKREFREGNGGKHDDRARSNRGPARREEVRPGRQDGRTTSSPGPKRDQQNSRGSGVEAREEGEIGNAAECVTTLPSQNFQELSKTQADGT</sequence>
<keyword evidence="2" id="KW-1133">Transmembrane helix</keyword>
<accession>A0A8S9N6X6</accession>
<dbReference type="Proteomes" id="UP000712600">
    <property type="component" value="Unassembled WGS sequence"/>
</dbReference>
<evidence type="ECO:0000313" key="4">
    <source>
        <dbReference type="Proteomes" id="UP000712600"/>
    </source>
</evidence>
<feature type="compositionally biased region" description="Polar residues" evidence="1">
    <location>
        <begin position="201"/>
        <end position="218"/>
    </location>
</feature>